<accession>A0ABU4G3H1</accession>
<proteinExistence type="predicted"/>
<protein>
    <submittedName>
        <fullName evidence="1">Uncharacterized protein</fullName>
    </submittedName>
</protein>
<dbReference type="EMBL" id="JAUBDH010000018">
    <property type="protein sequence ID" value="MDW0111529.1"/>
    <property type="molecule type" value="Genomic_DNA"/>
</dbReference>
<evidence type="ECO:0000313" key="1">
    <source>
        <dbReference type="EMBL" id="MDW0111529.1"/>
    </source>
</evidence>
<name>A0ABU4G3H1_9BACL</name>
<keyword evidence="2" id="KW-1185">Reference proteome</keyword>
<dbReference type="RefSeq" id="WP_317937196.1">
    <property type="nucleotide sequence ID" value="NZ_JAUBDH010000018.1"/>
</dbReference>
<reference evidence="1 2" key="1">
    <citation type="submission" date="2023-06" db="EMBL/GenBank/DDBJ databases">
        <title>Sporosarcina sp. nov., isolated from Korean traditional fermented seafood 'Jeotgal'.</title>
        <authorList>
            <person name="Yang A.-I."/>
            <person name="Shin N.-R."/>
        </authorList>
    </citation>
    <scope>NUCLEOTIDE SEQUENCE [LARGE SCALE GENOMIC DNA]</scope>
    <source>
        <strain evidence="1 2">KCTC3840</strain>
    </source>
</reference>
<sequence>MDKYLSRGGFIEYRDTSHFASELGECLIRIEENADGIGAMDQAFMLLEEAINAFQYADDSSGDIGSLVEETLATIETVVADAVRLKPGEQQEIFDKLLTKSEHPMFDGWPEFQITLLKVCADVAGSPEQIESFRRKVTSMIDETSTDYYRRYQNEELYRLLFEMIEQNGSGKEAEDFIHDHLQYSSFREQLIRMYLVKKRYKEVIQLASEGEQSDKNLPGLVQKWKRLRYSAYQGLSMNAEQFSLAKELFLDGDFSFYHDLKALSEDPNQLYIQLKQEVQNGTGWKAKGLFKSLIEEENDLVEMLAFVQANPRHIEDYTGKLIGTYQDDIRQIYEEHIMGEAHRASNRKGYQSVCQMIRRYGKLVGKQHAQSIADKLRTNYPRKPAFLDELSKI</sequence>
<dbReference type="Proteomes" id="UP001280629">
    <property type="component" value="Unassembled WGS sequence"/>
</dbReference>
<comment type="caution">
    <text evidence="1">The sequence shown here is derived from an EMBL/GenBank/DDBJ whole genome shotgun (WGS) entry which is preliminary data.</text>
</comment>
<evidence type="ECO:0000313" key="2">
    <source>
        <dbReference type="Proteomes" id="UP001280629"/>
    </source>
</evidence>
<gene>
    <name evidence="1" type="ORF">QT716_16025</name>
</gene>
<organism evidence="1 2">
    <name type="scientific">Sporosarcina aquimarina</name>
    <dbReference type="NCBI Taxonomy" id="114975"/>
    <lineage>
        <taxon>Bacteria</taxon>
        <taxon>Bacillati</taxon>
        <taxon>Bacillota</taxon>
        <taxon>Bacilli</taxon>
        <taxon>Bacillales</taxon>
        <taxon>Caryophanaceae</taxon>
        <taxon>Sporosarcina</taxon>
    </lineage>
</organism>